<feature type="transmembrane region" description="Helical" evidence="11">
    <location>
        <begin position="133"/>
        <end position="156"/>
    </location>
</feature>
<evidence type="ECO:0000256" key="11">
    <source>
        <dbReference type="SAM" id="Phobius"/>
    </source>
</evidence>
<dbReference type="PANTHER" id="PTHR11334">
    <property type="entry name" value="MAS-RELATED G-PROTEIN COUPLED RECEPTOR"/>
    <property type="match status" value="1"/>
</dbReference>
<keyword evidence="8 9" id="KW-0807">Transducer</keyword>
<feature type="transmembrane region" description="Helical" evidence="11">
    <location>
        <begin position="291"/>
        <end position="314"/>
    </location>
</feature>
<keyword evidence="3 9" id="KW-0812">Transmembrane</keyword>
<dbReference type="GO" id="GO:0005886">
    <property type="term" value="C:plasma membrane"/>
    <property type="evidence" value="ECO:0007669"/>
    <property type="project" value="UniProtKB-SubCell"/>
</dbReference>
<evidence type="ECO:0000256" key="5">
    <source>
        <dbReference type="ARBA" id="ARBA00023040"/>
    </source>
</evidence>
<dbReference type="PRINTS" id="PR00237">
    <property type="entry name" value="GPCRRHODOPSN"/>
</dbReference>
<feature type="transmembrane region" description="Helical" evidence="11">
    <location>
        <begin position="254"/>
        <end position="279"/>
    </location>
</feature>
<accession>A0A1S2Z9H4</accession>
<dbReference type="InterPro" id="IPR017452">
    <property type="entry name" value="GPCR_Rhodpsn_7TM"/>
</dbReference>
<feature type="compositionally biased region" description="Polar residues" evidence="10">
    <location>
        <begin position="353"/>
        <end position="362"/>
    </location>
</feature>
<protein>
    <submittedName>
        <fullName evidence="14">Mas-related G-protein coupled receptor member X2-like</fullName>
    </submittedName>
</protein>
<dbReference type="eggNOG" id="ENOG502RTWA">
    <property type="taxonomic scope" value="Eukaryota"/>
</dbReference>
<dbReference type="Proteomes" id="UP001652624">
    <property type="component" value="Chromosome 17"/>
</dbReference>
<dbReference type="PRINTS" id="PR02108">
    <property type="entry name" value="MRGPCRFAMILY"/>
</dbReference>
<evidence type="ECO:0000256" key="8">
    <source>
        <dbReference type="ARBA" id="ARBA00023224"/>
    </source>
</evidence>
<dbReference type="AlphaFoldDB" id="A0A1S2Z9H4"/>
<name>A0A1S2Z9H4_ERIEU</name>
<keyword evidence="4 11" id="KW-1133">Transmembrane helix</keyword>
<feature type="domain" description="G-protein coupled receptors family 1 profile" evidence="12">
    <location>
        <begin position="73"/>
        <end position="311"/>
    </location>
</feature>
<dbReference type="RefSeq" id="XP_007515959.2">
    <property type="nucleotide sequence ID" value="XM_007515897.2"/>
</dbReference>
<feature type="transmembrane region" description="Helical" evidence="11">
    <location>
        <begin position="93"/>
        <end position="113"/>
    </location>
</feature>
<evidence type="ECO:0000256" key="1">
    <source>
        <dbReference type="ARBA" id="ARBA00004651"/>
    </source>
</evidence>
<dbReference type="GeneID" id="103107159"/>
<keyword evidence="6 11" id="KW-0472">Membrane</keyword>
<dbReference type="SUPFAM" id="SSF81321">
    <property type="entry name" value="Family A G protein-coupled receptor-like"/>
    <property type="match status" value="1"/>
</dbReference>
<evidence type="ECO:0000256" key="9">
    <source>
        <dbReference type="RuleBase" id="RU000688"/>
    </source>
</evidence>
<evidence type="ECO:0000256" key="7">
    <source>
        <dbReference type="ARBA" id="ARBA00023170"/>
    </source>
</evidence>
<feature type="transmembrane region" description="Helical" evidence="11">
    <location>
        <begin position="177"/>
        <end position="196"/>
    </location>
</feature>
<comment type="similarity">
    <text evidence="9">Belongs to the G-protein coupled receptor 1 family.</text>
</comment>
<keyword evidence="13" id="KW-1185">Reference proteome</keyword>
<proteinExistence type="inferred from homology"/>
<dbReference type="InParanoid" id="A0A1S2Z9H4"/>
<dbReference type="Gene3D" id="1.20.1070.10">
    <property type="entry name" value="Rhodopsin 7-helix transmembrane proteins"/>
    <property type="match status" value="1"/>
</dbReference>
<dbReference type="OrthoDB" id="9665666at2759"/>
<evidence type="ECO:0000256" key="10">
    <source>
        <dbReference type="SAM" id="MobiDB-lite"/>
    </source>
</evidence>
<evidence type="ECO:0000313" key="13">
    <source>
        <dbReference type="Proteomes" id="UP001652624"/>
    </source>
</evidence>
<dbReference type="PROSITE" id="PS50262">
    <property type="entry name" value="G_PROTEIN_RECEP_F1_2"/>
    <property type="match status" value="1"/>
</dbReference>
<evidence type="ECO:0000256" key="3">
    <source>
        <dbReference type="ARBA" id="ARBA00022692"/>
    </source>
</evidence>
<evidence type="ECO:0000313" key="14">
    <source>
        <dbReference type="RefSeq" id="XP_007515959.2"/>
    </source>
</evidence>
<feature type="region of interest" description="Disordered" evidence="10">
    <location>
        <begin position="340"/>
        <end position="362"/>
    </location>
</feature>
<dbReference type="PROSITE" id="PS00237">
    <property type="entry name" value="G_PROTEIN_RECEP_F1_1"/>
    <property type="match status" value="1"/>
</dbReference>
<evidence type="ECO:0000256" key="2">
    <source>
        <dbReference type="ARBA" id="ARBA00022475"/>
    </source>
</evidence>
<evidence type="ECO:0000259" key="12">
    <source>
        <dbReference type="PROSITE" id="PS50262"/>
    </source>
</evidence>
<keyword evidence="5 9" id="KW-0297">G-protein coupled receptor</keyword>
<comment type="subcellular location">
    <subcellularLocation>
        <location evidence="1">Cell membrane</location>
        <topology evidence="1">Multi-pass membrane protein</topology>
    </subcellularLocation>
</comment>
<reference evidence="14" key="1">
    <citation type="submission" date="2025-08" db="UniProtKB">
        <authorList>
            <consortium name="RefSeq"/>
        </authorList>
    </citation>
    <scope>IDENTIFICATION</scope>
</reference>
<dbReference type="Pfam" id="PF00001">
    <property type="entry name" value="7tm_1"/>
    <property type="match status" value="1"/>
</dbReference>
<evidence type="ECO:0000256" key="4">
    <source>
        <dbReference type="ARBA" id="ARBA00022989"/>
    </source>
</evidence>
<dbReference type="InterPro" id="IPR000276">
    <property type="entry name" value="GPCR_Rhodpsn"/>
</dbReference>
<keyword evidence="7 9" id="KW-0675">Receptor</keyword>
<feature type="transmembrane region" description="Helical" evidence="11">
    <location>
        <begin position="216"/>
        <end position="242"/>
    </location>
</feature>
<evidence type="ECO:0000256" key="6">
    <source>
        <dbReference type="ARBA" id="ARBA00023136"/>
    </source>
</evidence>
<keyword evidence="2" id="KW-1003">Cell membrane</keyword>
<dbReference type="STRING" id="9365.ENSEEUP00000012892"/>
<dbReference type="GO" id="GO:0004930">
    <property type="term" value="F:G protein-coupled receptor activity"/>
    <property type="evidence" value="ECO:0007669"/>
    <property type="project" value="UniProtKB-KW"/>
</dbReference>
<dbReference type="PANTHER" id="PTHR11334:SF29">
    <property type="entry name" value="MAS-RELATED G-PROTEIN COUPLED RECEPTOR MEMBER X2"/>
    <property type="match status" value="1"/>
</dbReference>
<sequence length="362" mass="41012">MGELRPLNRCSHLTCVPRDARGRFLSMDSAVTARGTKLTTTNGSDQVSFRNFTMETQILDLLVIITALVGLAGNSVVLWLLGFRIQRKSFSIYILNLAGADFLFLCFQIIHSLRRLISSSPITVEQNLRFHLHIHSFFTTMFAFTYLASLSILSAISTERCLSVLSPIWYRSHRPRNMSVIICTLIWFLSLLLSTLEGSYCHTQSWENQKEGCKVVDFITAAWLISLFVLLSGCSLALLTRLWCGSRRVPLTRLYVTVGLSVLVFLNCGLPLGILWFLLEWIPNFYMSHYLLYQVAFVLSCVNSCANPIIYFFVGSFRQWRQQQQTLKLVLERALQDTPEVDKSEGGFPLETQGMSGSSKVS</sequence>
<feature type="transmembrane region" description="Helical" evidence="11">
    <location>
        <begin position="58"/>
        <end position="81"/>
    </location>
</feature>
<organism evidence="13 14">
    <name type="scientific">Erinaceus europaeus</name>
    <name type="common">Western European hedgehog</name>
    <dbReference type="NCBI Taxonomy" id="9365"/>
    <lineage>
        <taxon>Eukaryota</taxon>
        <taxon>Metazoa</taxon>
        <taxon>Chordata</taxon>
        <taxon>Craniata</taxon>
        <taxon>Vertebrata</taxon>
        <taxon>Euteleostomi</taxon>
        <taxon>Mammalia</taxon>
        <taxon>Eutheria</taxon>
        <taxon>Laurasiatheria</taxon>
        <taxon>Eulipotyphla</taxon>
        <taxon>Erinaceidae</taxon>
        <taxon>Erinaceinae</taxon>
        <taxon>Erinaceus</taxon>
    </lineage>
</organism>
<gene>
    <name evidence="14" type="primary">LOC103107159</name>
</gene>
<dbReference type="InterPro" id="IPR026234">
    <property type="entry name" value="MRGPCRFAMILY"/>
</dbReference>